<dbReference type="AlphaFoldDB" id="A0ABD6ES87"/>
<dbReference type="PANTHER" id="PTHR10910">
    <property type="entry name" value="EUKARYOTE SPECIFIC DSRNA BINDING PROTEIN"/>
    <property type="match status" value="1"/>
</dbReference>
<keyword evidence="3" id="KW-1185">Reference proteome</keyword>
<organism evidence="2 3">
    <name type="scientific">Gnathostoma spinigerum</name>
    <dbReference type="NCBI Taxonomy" id="75299"/>
    <lineage>
        <taxon>Eukaryota</taxon>
        <taxon>Metazoa</taxon>
        <taxon>Ecdysozoa</taxon>
        <taxon>Nematoda</taxon>
        <taxon>Chromadorea</taxon>
        <taxon>Rhabditida</taxon>
        <taxon>Spirurina</taxon>
        <taxon>Gnathostomatomorpha</taxon>
        <taxon>Gnathostomatoidea</taxon>
        <taxon>Gnathostomatidae</taxon>
        <taxon>Gnathostoma</taxon>
    </lineage>
</organism>
<dbReference type="PROSITE" id="PS50141">
    <property type="entry name" value="A_DEAMIN_EDITASE"/>
    <property type="match status" value="1"/>
</dbReference>
<dbReference type="Proteomes" id="UP001608902">
    <property type="component" value="Unassembled WGS sequence"/>
</dbReference>
<accession>A0ABD6ES87</accession>
<dbReference type="PANTHER" id="PTHR10910:SF144">
    <property type="entry name" value="A TO I EDITASE DOMAIN-CONTAINING PROTEIN-RELATED"/>
    <property type="match status" value="1"/>
</dbReference>
<reference evidence="2 3" key="1">
    <citation type="submission" date="2024-08" db="EMBL/GenBank/DDBJ databases">
        <title>Gnathostoma spinigerum genome.</title>
        <authorList>
            <person name="Gonzalez-Bertolin B."/>
            <person name="Monzon S."/>
            <person name="Zaballos A."/>
            <person name="Jimenez P."/>
            <person name="Dekumyoy P."/>
            <person name="Varona S."/>
            <person name="Cuesta I."/>
            <person name="Sumanam S."/>
            <person name="Adisakwattana P."/>
            <person name="Gasser R.B."/>
            <person name="Hernandez-Gonzalez A."/>
            <person name="Young N.D."/>
            <person name="Perteguer M.J."/>
        </authorList>
    </citation>
    <scope>NUCLEOTIDE SEQUENCE [LARGE SCALE GENOMIC DNA]</scope>
    <source>
        <strain evidence="2">AL3</strain>
        <tissue evidence="2">Liver</tissue>
    </source>
</reference>
<proteinExistence type="predicted"/>
<comment type="caution">
    <text evidence="2">The sequence shown here is derived from an EMBL/GenBank/DDBJ whole genome shotgun (WGS) entry which is preliminary data.</text>
</comment>
<evidence type="ECO:0000313" key="3">
    <source>
        <dbReference type="Proteomes" id="UP001608902"/>
    </source>
</evidence>
<feature type="domain" description="A to I editase" evidence="1">
    <location>
        <begin position="17"/>
        <end position="306"/>
    </location>
</feature>
<gene>
    <name evidence="2" type="ORF">AB6A40_009529</name>
</gene>
<dbReference type="InterPro" id="IPR002466">
    <property type="entry name" value="A_deamin"/>
</dbReference>
<dbReference type="Pfam" id="PF02137">
    <property type="entry name" value="A_deamin"/>
    <property type="match status" value="1"/>
</dbReference>
<dbReference type="SMART" id="SM00552">
    <property type="entry name" value="ADEAMc"/>
    <property type="match status" value="1"/>
</dbReference>
<evidence type="ECO:0000259" key="1">
    <source>
        <dbReference type="PROSITE" id="PS50141"/>
    </source>
</evidence>
<protein>
    <recommendedName>
        <fullName evidence="1">A to I editase domain-containing protein</fullName>
    </recommendedName>
</protein>
<evidence type="ECO:0000313" key="2">
    <source>
        <dbReference type="EMBL" id="MFH4982820.1"/>
    </source>
</evidence>
<dbReference type="EMBL" id="JBGFUD010010182">
    <property type="protein sequence ID" value="MFH4982820.1"/>
    <property type="molecule type" value="Genomic_DNA"/>
</dbReference>
<name>A0ABD6ES87_9BILA</name>
<sequence length="313" mass="35206">MFSFVIVSPSGEKSMVSLGAGRNAVVNGHLLVYSPGSVLIHMQAVVLARRGFILFLHRQFENLDSADCIIERSTGSSTYRIKSGYKVVLFTAFAPTPVRMEPLPQKLSCFSSGYSRPVEVPESSQTYEDLLSGKVNVMSVSDKILKWNYLGLQGALMSTIMEPVYISNICVIQHVNEQAVTRAVLLRFGESRKSQLQITSLQEQISPHGEIYHDWVRGIGTVERLDPLTGRTITGSPSRLCKSEMFESWSRMMSHLKNVNSKTYSTCAEAKTNAKVYMNALDSFIEQLDTLELGKWQRKDRRIDDFKLISFDQ</sequence>